<name>A0ABV0NV64_9TELE</name>
<sequence length="100" mass="11034">MTVCCRTCGVEPKGSICVILSSLRNTMNPVKATVLFVLLGLLVLEISCQKPKTPEEEVAFLKVRLALVKDRYRLLCNQYSSLANNCSAPGMFLLQAQADR</sequence>
<dbReference type="Proteomes" id="UP001476798">
    <property type="component" value="Unassembled WGS sequence"/>
</dbReference>
<keyword evidence="2" id="KW-1185">Reference proteome</keyword>
<reference evidence="1 2" key="1">
    <citation type="submission" date="2021-06" db="EMBL/GenBank/DDBJ databases">
        <authorList>
            <person name="Palmer J.M."/>
        </authorList>
    </citation>
    <scope>NUCLEOTIDE SEQUENCE [LARGE SCALE GENOMIC DNA]</scope>
    <source>
        <strain evidence="1 2">GA_2019</strain>
        <tissue evidence="1">Muscle</tissue>
    </source>
</reference>
<protein>
    <submittedName>
        <fullName evidence="1">Uncharacterized protein</fullName>
    </submittedName>
</protein>
<evidence type="ECO:0000313" key="2">
    <source>
        <dbReference type="Proteomes" id="UP001476798"/>
    </source>
</evidence>
<comment type="caution">
    <text evidence="1">The sequence shown here is derived from an EMBL/GenBank/DDBJ whole genome shotgun (WGS) entry which is preliminary data.</text>
</comment>
<accession>A0ABV0NV64</accession>
<gene>
    <name evidence="1" type="ORF">GOODEAATRI_016619</name>
</gene>
<proteinExistence type="predicted"/>
<dbReference type="EMBL" id="JAHRIO010051271">
    <property type="protein sequence ID" value="MEQ2175294.1"/>
    <property type="molecule type" value="Genomic_DNA"/>
</dbReference>
<organism evidence="1 2">
    <name type="scientific">Goodea atripinnis</name>
    <dbReference type="NCBI Taxonomy" id="208336"/>
    <lineage>
        <taxon>Eukaryota</taxon>
        <taxon>Metazoa</taxon>
        <taxon>Chordata</taxon>
        <taxon>Craniata</taxon>
        <taxon>Vertebrata</taxon>
        <taxon>Euteleostomi</taxon>
        <taxon>Actinopterygii</taxon>
        <taxon>Neopterygii</taxon>
        <taxon>Teleostei</taxon>
        <taxon>Neoteleostei</taxon>
        <taxon>Acanthomorphata</taxon>
        <taxon>Ovalentaria</taxon>
        <taxon>Atherinomorphae</taxon>
        <taxon>Cyprinodontiformes</taxon>
        <taxon>Goodeidae</taxon>
        <taxon>Goodea</taxon>
    </lineage>
</organism>
<evidence type="ECO:0000313" key="1">
    <source>
        <dbReference type="EMBL" id="MEQ2175294.1"/>
    </source>
</evidence>